<dbReference type="AlphaFoldDB" id="R7Q2H5"/>
<dbReference type="KEGG" id="ccp:CHC_T00001693001"/>
<reference evidence="2" key="1">
    <citation type="journal article" date="2013" name="Proc. Natl. Acad. Sci. U.S.A.">
        <title>Genome structure and metabolic features in the red seaweed Chondrus crispus shed light on evolution of the Archaeplastida.</title>
        <authorList>
            <person name="Collen J."/>
            <person name="Porcel B."/>
            <person name="Carre W."/>
            <person name="Ball S.G."/>
            <person name="Chaparro C."/>
            <person name="Tonon T."/>
            <person name="Barbeyron T."/>
            <person name="Michel G."/>
            <person name="Noel B."/>
            <person name="Valentin K."/>
            <person name="Elias M."/>
            <person name="Artiguenave F."/>
            <person name="Arun A."/>
            <person name="Aury J.M."/>
            <person name="Barbosa-Neto J.F."/>
            <person name="Bothwell J.H."/>
            <person name="Bouget F.Y."/>
            <person name="Brillet L."/>
            <person name="Cabello-Hurtado F."/>
            <person name="Capella-Gutierrez S."/>
            <person name="Charrier B."/>
            <person name="Cladiere L."/>
            <person name="Cock J.M."/>
            <person name="Coelho S.M."/>
            <person name="Colleoni C."/>
            <person name="Czjzek M."/>
            <person name="Da Silva C."/>
            <person name="Delage L."/>
            <person name="Denoeud F."/>
            <person name="Deschamps P."/>
            <person name="Dittami S.M."/>
            <person name="Gabaldon T."/>
            <person name="Gachon C.M."/>
            <person name="Groisillier A."/>
            <person name="Herve C."/>
            <person name="Jabbari K."/>
            <person name="Katinka M."/>
            <person name="Kloareg B."/>
            <person name="Kowalczyk N."/>
            <person name="Labadie K."/>
            <person name="Leblanc C."/>
            <person name="Lopez P.J."/>
            <person name="McLachlan D.H."/>
            <person name="Meslet-Cladiere L."/>
            <person name="Moustafa A."/>
            <person name="Nehr Z."/>
            <person name="Nyvall Collen P."/>
            <person name="Panaud O."/>
            <person name="Partensky F."/>
            <person name="Poulain J."/>
            <person name="Rensing S.A."/>
            <person name="Rousvoal S."/>
            <person name="Samson G."/>
            <person name="Symeonidi A."/>
            <person name="Weissenbach J."/>
            <person name="Zambounis A."/>
            <person name="Wincker P."/>
            <person name="Boyen C."/>
        </authorList>
    </citation>
    <scope>NUCLEOTIDE SEQUENCE [LARGE SCALE GENOMIC DNA]</scope>
    <source>
        <strain evidence="2">cv. Stackhouse</strain>
    </source>
</reference>
<protein>
    <submittedName>
        <fullName evidence="1">Uncharacterized protein</fullName>
    </submittedName>
</protein>
<gene>
    <name evidence="1" type="ORF">CHC_T00001693001</name>
</gene>
<keyword evidence="2" id="KW-1185">Reference proteome</keyword>
<evidence type="ECO:0000313" key="1">
    <source>
        <dbReference type="EMBL" id="CDF32792.1"/>
    </source>
</evidence>
<sequence>MDEENVSVGVSDEILEDALVQIAKTAGLEQGLVDASMAVASLLRMWRMALPTGVSRIVPRTSARLLPEVSSVSGVSALVDAIWLGLLKKLDPSLSSSILEKLLPGLSEEPDLRLSAALHVYSTLLLKYGRQSMKENGLSQQYSSVSSTLLKRAHEVLDVFSHFVHMGGVRTMSAIVTALPRY</sequence>
<organism evidence="1 2">
    <name type="scientific">Chondrus crispus</name>
    <name type="common">Carrageen Irish moss</name>
    <name type="synonym">Polymorpha crispa</name>
    <dbReference type="NCBI Taxonomy" id="2769"/>
    <lineage>
        <taxon>Eukaryota</taxon>
        <taxon>Rhodophyta</taxon>
        <taxon>Florideophyceae</taxon>
        <taxon>Rhodymeniophycidae</taxon>
        <taxon>Gigartinales</taxon>
        <taxon>Gigartinaceae</taxon>
        <taxon>Chondrus</taxon>
    </lineage>
</organism>
<evidence type="ECO:0000313" key="2">
    <source>
        <dbReference type="Proteomes" id="UP000012073"/>
    </source>
</evidence>
<proteinExistence type="predicted"/>
<dbReference type="GeneID" id="17320310"/>
<accession>R7Q2H5</accession>
<name>R7Q2H5_CHOCR</name>
<dbReference type="Gramene" id="CDF32792">
    <property type="protein sequence ID" value="CDF32792"/>
    <property type="gene ID" value="CHC_T00001693001"/>
</dbReference>
<dbReference type="Proteomes" id="UP000012073">
    <property type="component" value="Unassembled WGS sequence"/>
</dbReference>
<dbReference type="EMBL" id="HG001587">
    <property type="protein sequence ID" value="CDF32792.1"/>
    <property type="molecule type" value="Genomic_DNA"/>
</dbReference>
<dbReference type="RefSeq" id="XP_005712593.1">
    <property type="nucleotide sequence ID" value="XM_005712536.1"/>
</dbReference>